<sequence>MDDKLLSFHVYLFLRKISEMFYVHYSSDDTHFFRNATEIYILNRKRLQVMLGL</sequence>
<dbReference type="EMBL" id="AMBL01000063">
    <property type="protein sequence ID" value="EJY44602.1"/>
    <property type="molecule type" value="Genomic_DNA"/>
</dbReference>
<dbReference type="HOGENOM" id="CLU_3061366_0_0_9"/>
<protein>
    <submittedName>
        <fullName evidence="1">Uncharacterized protein</fullName>
    </submittedName>
</protein>
<evidence type="ECO:0000313" key="1">
    <source>
        <dbReference type="EMBL" id="EJY44602.1"/>
    </source>
</evidence>
<organism evidence="1 2">
    <name type="scientific">Enterococcus faecium 505</name>
    <dbReference type="NCBI Taxonomy" id="1134806"/>
    <lineage>
        <taxon>Bacteria</taxon>
        <taxon>Bacillati</taxon>
        <taxon>Bacillota</taxon>
        <taxon>Bacilli</taxon>
        <taxon>Lactobacillales</taxon>
        <taxon>Enterococcaceae</taxon>
        <taxon>Enterococcus</taxon>
    </lineage>
</organism>
<comment type="caution">
    <text evidence="1">The sequence shown here is derived from an EMBL/GenBank/DDBJ whole genome shotgun (WGS) entry which is preliminary data.</text>
</comment>
<dbReference type="AlphaFoldDB" id="J7CUK1"/>
<gene>
    <name evidence="1" type="ORF">HMPREF1348_01848</name>
</gene>
<proteinExistence type="predicted"/>
<name>J7CUK1_ENTFC</name>
<reference evidence="1 2" key="1">
    <citation type="submission" date="2012-04" db="EMBL/GenBank/DDBJ databases">
        <authorList>
            <person name="Weinstock G."/>
            <person name="Sodergren E."/>
            <person name="Lobos E.A."/>
            <person name="Fulton L."/>
            <person name="Fulton R."/>
            <person name="Courtney L."/>
            <person name="Fronick C."/>
            <person name="O'Laughlin M."/>
            <person name="Godfrey J."/>
            <person name="Wilson R.M."/>
            <person name="Miner T."/>
            <person name="Farmer C."/>
            <person name="Delehaunty K."/>
            <person name="Cordes M."/>
            <person name="Minx P."/>
            <person name="Tomlinson C."/>
            <person name="Chen J."/>
            <person name="Wollam A."/>
            <person name="Pepin K.H."/>
            <person name="Bhonagiri V."/>
            <person name="Zhang X."/>
            <person name="Suruliraj S."/>
            <person name="Warren W."/>
            <person name="Mitreva M."/>
            <person name="Mardis E.R."/>
            <person name="Wilson R.K."/>
        </authorList>
    </citation>
    <scope>NUCLEOTIDE SEQUENCE [LARGE SCALE GENOMIC DNA]</scope>
    <source>
        <strain evidence="1 2">505</strain>
    </source>
</reference>
<dbReference type="Proteomes" id="UP000006403">
    <property type="component" value="Unassembled WGS sequence"/>
</dbReference>
<evidence type="ECO:0000313" key="2">
    <source>
        <dbReference type="Proteomes" id="UP000006403"/>
    </source>
</evidence>
<accession>J7CUK1</accession>